<reference evidence="2" key="1">
    <citation type="submission" date="2015-02" db="EMBL/GenBank/DDBJ databases">
        <authorList>
            <person name="Chooi Y.-H."/>
        </authorList>
    </citation>
    <scope>NUCLEOTIDE SEQUENCE [LARGE SCALE GENOMIC DNA]</scope>
    <source>
        <strain evidence="2">strain Y</strain>
    </source>
</reference>
<dbReference type="AlphaFoldDB" id="A0A0D6JCH1"/>
<dbReference type="EMBL" id="LN829119">
    <property type="protein sequence ID" value="CPR16467.1"/>
    <property type="molecule type" value="Genomic_DNA"/>
</dbReference>
<dbReference type="KEGG" id="fil:BN1229_v1_0816"/>
<name>A0A0D6JCH1_9HYPH</name>
<organism evidence="1 2">
    <name type="scientific">Candidatus Filomicrobium marinum</name>
    <dbReference type="NCBI Taxonomy" id="1608628"/>
    <lineage>
        <taxon>Bacteria</taxon>
        <taxon>Pseudomonadati</taxon>
        <taxon>Pseudomonadota</taxon>
        <taxon>Alphaproteobacteria</taxon>
        <taxon>Hyphomicrobiales</taxon>
        <taxon>Hyphomicrobiaceae</taxon>
        <taxon>Filomicrobium</taxon>
    </lineage>
</organism>
<gene>
    <name evidence="1" type="ORF">YBN1229_v1_0821</name>
</gene>
<dbReference type="Proteomes" id="UP000033187">
    <property type="component" value="Chromosome 1"/>
</dbReference>
<accession>A0A0D6JCH1</accession>
<evidence type="ECO:0000313" key="2">
    <source>
        <dbReference type="Proteomes" id="UP000033187"/>
    </source>
</evidence>
<protein>
    <submittedName>
        <fullName evidence="1">Uncharacterized protein</fullName>
    </submittedName>
</protein>
<proteinExistence type="predicted"/>
<dbReference type="KEGG" id="fiy:BN1229_v1_0821"/>
<sequence>MSLYLVQGTRLVAHHGAGRSIGIHDLSVFICEYYSEFESVERSMEVCFADCLRVEYVADCHGATDMRNENAN</sequence>
<evidence type="ECO:0000313" key="1">
    <source>
        <dbReference type="EMBL" id="CPR16467.1"/>
    </source>
</evidence>
<keyword evidence="2" id="KW-1185">Reference proteome</keyword>